<organism evidence="1">
    <name type="scientific">uncultured Sphingomonas sp</name>
    <dbReference type="NCBI Taxonomy" id="158754"/>
    <lineage>
        <taxon>Bacteria</taxon>
        <taxon>Pseudomonadati</taxon>
        <taxon>Pseudomonadota</taxon>
        <taxon>Alphaproteobacteria</taxon>
        <taxon>Sphingomonadales</taxon>
        <taxon>Sphingomonadaceae</taxon>
        <taxon>Sphingomonas</taxon>
        <taxon>environmental samples</taxon>
    </lineage>
</organism>
<evidence type="ECO:0000313" key="1">
    <source>
        <dbReference type="EMBL" id="CAA9532238.1"/>
    </source>
</evidence>
<gene>
    <name evidence="1" type="ORF">AVDCRST_MAG62-1993</name>
</gene>
<reference evidence="1" key="1">
    <citation type="submission" date="2020-02" db="EMBL/GenBank/DDBJ databases">
        <authorList>
            <person name="Meier V. D."/>
        </authorList>
    </citation>
    <scope>NUCLEOTIDE SEQUENCE</scope>
    <source>
        <strain evidence="1">AVDCRST_MAG62</strain>
    </source>
</reference>
<protein>
    <submittedName>
        <fullName evidence="1">Uncharacterized protein</fullName>
    </submittedName>
</protein>
<sequence>EYASQYHSTYQDLETAALQVCAARSPRIGLRSGRLRRRSRGSRL</sequence>
<name>A0A6J4TUC6_9SPHN</name>
<accession>A0A6J4TUC6</accession>
<proteinExistence type="predicted"/>
<feature type="non-terminal residue" evidence="1">
    <location>
        <position position="1"/>
    </location>
</feature>
<dbReference type="EMBL" id="CADCWB010000247">
    <property type="protein sequence ID" value="CAA9532238.1"/>
    <property type="molecule type" value="Genomic_DNA"/>
</dbReference>
<feature type="non-terminal residue" evidence="1">
    <location>
        <position position="44"/>
    </location>
</feature>
<dbReference type="AlphaFoldDB" id="A0A6J4TUC6"/>